<feature type="coiled-coil region" evidence="1">
    <location>
        <begin position="118"/>
        <end position="145"/>
    </location>
</feature>
<reference evidence="4" key="1">
    <citation type="submission" date="2016-02" db="EMBL/GenBank/DDBJ databases">
        <title>Draft genome sequence of Microdochium bolleyi, a fungal endophyte of beachgrass.</title>
        <authorList>
            <consortium name="DOE Joint Genome Institute"/>
            <person name="David A.S."/>
            <person name="May G."/>
            <person name="Haridas S."/>
            <person name="Lim J."/>
            <person name="Wang M."/>
            <person name="Labutti K."/>
            <person name="Lipzen A."/>
            <person name="Barry K."/>
            <person name="Grigoriev I.V."/>
        </authorList>
    </citation>
    <scope>NUCLEOTIDE SEQUENCE [LARGE SCALE GENOMIC DNA]</scope>
    <source>
        <strain evidence="4">J235TASD1</strain>
    </source>
</reference>
<feature type="compositionally biased region" description="Low complexity" evidence="2">
    <location>
        <begin position="152"/>
        <end position="161"/>
    </location>
</feature>
<organism evidence="3 4">
    <name type="scientific">Microdochium bolleyi</name>
    <dbReference type="NCBI Taxonomy" id="196109"/>
    <lineage>
        <taxon>Eukaryota</taxon>
        <taxon>Fungi</taxon>
        <taxon>Dikarya</taxon>
        <taxon>Ascomycota</taxon>
        <taxon>Pezizomycotina</taxon>
        <taxon>Sordariomycetes</taxon>
        <taxon>Xylariomycetidae</taxon>
        <taxon>Xylariales</taxon>
        <taxon>Microdochiaceae</taxon>
        <taxon>Microdochium</taxon>
    </lineage>
</organism>
<sequence>MEALRKQLSEAEGHLQDRDKKYRELNAKFKTSTREWTNHSLELESRVRNLERQNEELREQRNLEPQTGHKVSSTTVALDAMVADSVLQQPSSAHASRSTSPGDDAGKGNVIVITSEQRRRMEEKYQMVKDKLAESEKKTARLEMQLCEQQRARQQPQKQQAISEVVQSDMPESEQTKDETKELASSALNDLAKDGVLRDGSERVTARHAATCFQSLREAIWKISRVYFNEARDLEKAPVPQQHAAILKKLSPSWECFLSDQGYSSYLFRALIWRYLDEFLFKKPDSIWGESVRQAMAHIASKMRDKDEAIQWRVGTAEILHTTSYYDTQTLEHLAQQIIGSIEWYLTDKDDKPSMAKSVAGIVTLGAQLSSIICRSSFGIMMSLYPGGDMIHGFEPAHKTMEVRHRLRGKEVVDLMVTPCLIAGDAKMYTVLEKAEVMC</sequence>
<evidence type="ECO:0000256" key="2">
    <source>
        <dbReference type="SAM" id="MobiDB-lite"/>
    </source>
</evidence>
<accession>A0A136J753</accession>
<dbReference type="InParanoid" id="A0A136J753"/>
<feature type="region of interest" description="Disordered" evidence="2">
    <location>
        <begin position="148"/>
        <end position="179"/>
    </location>
</feature>
<feature type="region of interest" description="Disordered" evidence="2">
    <location>
        <begin position="1"/>
        <end position="20"/>
    </location>
</feature>
<evidence type="ECO:0000313" key="3">
    <source>
        <dbReference type="EMBL" id="KXJ93004.1"/>
    </source>
</evidence>
<protein>
    <submittedName>
        <fullName evidence="3">Uncharacterized protein</fullName>
    </submittedName>
</protein>
<feature type="compositionally biased region" description="Polar residues" evidence="2">
    <location>
        <begin position="87"/>
        <end position="101"/>
    </location>
</feature>
<proteinExistence type="predicted"/>
<dbReference type="AlphaFoldDB" id="A0A136J753"/>
<evidence type="ECO:0000256" key="1">
    <source>
        <dbReference type="SAM" id="Coils"/>
    </source>
</evidence>
<keyword evidence="1" id="KW-0175">Coiled coil</keyword>
<evidence type="ECO:0000313" key="4">
    <source>
        <dbReference type="Proteomes" id="UP000070501"/>
    </source>
</evidence>
<dbReference type="STRING" id="196109.A0A136J753"/>
<name>A0A136J753_9PEZI</name>
<gene>
    <name evidence="3" type="ORF">Micbo1qcDRAFT_52678</name>
</gene>
<dbReference type="OrthoDB" id="4718983at2759"/>
<feature type="region of interest" description="Disordered" evidence="2">
    <location>
        <begin position="87"/>
        <end position="109"/>
    </location>
</feature>
<keyword evidence="4" id="KW-1185">Reference proteome</keyword>
<dbReference type="EMBL" id="KQ964248">
    <property type="protein sequence ID" value="KXJ93004.1"/>
    <property type="molecule type" value="Genomic_DNA"/>
</dbReference>
<dbReference type="Proteomes" id="UP000070501">
    <property type="component" value="Unassembled WGS sequence"/>
</dbReference>